<evidence type="ECO:0000256" key="3">
    <source>
        <dbReference type="SAM" id="Phobius"/>
    </source>
</evidence>
<dbReference type="PANTHER" id="PTHR10219">
    <property type="entry name" value="GLYCOLIPID TRANSFER PROTEIN-RELATED"/>
    <property type="match status" value="1"/>
</dbReference>
<dbReference type="Pfam" id="PF00227">
    <property type="entry name" value="Proteasome"/>
    <property type="match status" value="1"/>
</dbReference>
<dbReference type="EMBL" id="BFAA01016359">
    <property type="protein sequence ID" value="GCB75475.1"/>
    <property type="molecule type" value="Genomic_DNA"/>
</dbReference>
<dbReference type="SUPFAM" id="SSF56235">
    <property type="entry name" value="N-terminal nucleophile aminohydrolases (Ntn hydrolases)"/>
    <property type="match status" value="1"/>
</dbReference>
<proteinExistence type="inferred from homology"/>
<dbReference type="GO" id="GO:0005829">
    <property type="term" value="C:cytosol"/>
    <property type="evidence" value="ECO:0007669"/>
    <property type="project" value="TreeGrafter"/>
</dbReference>
<dbReference type="Pfam" id="PF08718">
    <property type="entry name" value="GLTP"/>
    <property type="match status" value="1"/>
</dbReference>
<dbReference type="AlphaFoldDB" id="A0A401PQS9"/>
<feature type="region of interest" description="Disordered" evidence="2">
    <location>
        <begin position="42"/>
        <end position="71"/>
    </location>
</feature>
<evidence type="ECO:0000313" key="5">
    <source>
        <dbReference type="EMBL" id="GCB75475.1"/>
    </source>
</evidence>
<keyword evidence="6" id="KW-1185">Reference proteome</keyword>
<feature type="domain" description="Glycolipid transfer protein" evidence="4">
    <location>
        <begin position="100"/>
        <end position="250"/>
    </location>
</feature>
<dbReference type="GO" id="GO:0016020">
    <property type="term" value="C:membrane"/>
    <property type="evidence" value="ECO:0007669"/>
    <property type="project" value="TreeGrafter"/>
</dbReference>
<name>A0A401PQS9_SCYTO</name>
<keyword evidence="3" id="KW-0472">Membrane</keyword>
<evidence type="ECO:0000313" key="6">
    <source>
        <dbReference type="Proteomes" id="UP000288216"/>
    </source>
</evidence>
<keyword evidence="3" id="KW-1133">Transmembrane helix</keyword>
<comment type="similarity">
    <text evidence="1">Belongs to the GLTP family.</text>
</comment>
<dbReference type="InterPro" id="IPR001353">
    <property type="entry name" value="Proteasome_sua/b"/>
</dbReference>
<protein>
    <recommendedName>
        <fullName evidence="4">Glycolipid transfer protein domain-containing protein</fullName>
    </recommendedName>
</protein>
<dbReference type="PANTHER" id="PTHR10219:SF43">
    <property type="entry name" value="GLYCOLIPID TRANSFER PROTEIN DOMAIN-CONTAINING PROTEIN"/>
    <property type="match status" value="1"/>
</dbReference>
<dbReference type="CDD" id="cd03762">
    <property type="entry name" value="proteasome_beta_type_6"/>
    <property type="match status" value="1"/>
</dbReference>
<dbReference type="GO" id="GO:1902388">
    <property type="term" value="F:ceramide 1-phosphate transfer activity"/>
    <property type="evidence" value="ECO:0007669"/>
    <property type="project" value="TreeGrafter"/>
</dbReference>
<dbReference type="GO" id="GO:0051603">
    <property type="term" value="P:proteolysis involved in protein catabolic process"/>
    <property type="evidence" value="ECO:0007669"/>
    <property type="project" value="InterPro"/>
</dbReference>
<dbReference type="GO" id="GO:1902387">
    <property type="term" value="F:ceramide 1-phosphate binding"/>
    <property type="evidence" value="ECO:0007669"/>
    <property type="project" value="TreeGrafter"/>
</dbReference>
<dbReference type="InterPro" id="IPR029055">
    <property type="entry name" value="Ntn_hydrolases_N"/>
</dbReference>
<dbReference type="OrthoDB" id="116883at2759"/>
<accession>A0A401PQS9</accession>
<dbReference type="SUPFAM" id="SSF110004">
    <property type="entry name" value="Glycolipid transfer protein, GLTP"/>
    <property type="match status" value="1"/>
</dbReference>
<gene>
    <name evidence="5" type="ORF">scyTo_0020366</name>
</gene>
<feature type="transmembrane region" description="Helical" evidence="3">
    <location>
        <begin position="12"/>
        <end position="29"/>
    </location>
</feature>
<dbReference type="Proteomes" id="UP000288216">
    <property type="component" value="Unassembled WGS sequence"/>
</dbReference>
<dbReference type="InterPro" id="IPR036497">
    <property type="entry name" value="GLTP_sf"/>
</dbReference>
<dbReference type="STRING" id="75743.A0A401PQS9"/>
<dbReference type="FunFam" id="1.10.3520.10:FF:000002">
    <property type="entry name" value="Ceramide-1-phosphate transfer protein"/>
    <property type="match status" value="1"/>
</dbReference>
<evidence type="ECO:0000256" key="2">
    <source>
        <dbReference type="SAM" id="MobiDB-lite"/>
    </source>
</evidence>
<dbReference type="Gene3D" id="1.10.3520.10">
    <property type="entry name" value="Glycolipid transfer protein"/>
    <property type="match status" value="1"/>
</dbReference>
<reference evidence="5 6" key="1">
    <citation type="journal article" date="2018" name="Nat. Ecol. Evol.">
        <title>Shark genomes provide insights into elasmobranch evolution and the origin of vertebrates.</title>
        <authorList>
            <person name="Hara Y"/>
            <person name="Yamaguchi K"/>
            <person name="Onimaru K"/>
            <person name="Kadota M"/>
            <person name="Koyanagi M"/>
            <person name="Keeley SD"/>
            <person name="Tatsumi K"/>
            <person name="Tanaka K"/>
            <person name="Motone F"/>
            <person name="Kageyama Y"/>
            <person name="Nozu R"/>
            <person name="Adachi N"/>
            <person name="Nishimura O"/>
            <person name="Nakagawa R"/>
            <person name="Tanegashima C"/>
            <person name="Kiyatake I"/>
            <person name="Matsumoto R"/>
            <person name="Murakumo K"/>
            <person name="Nishida K"/>
            <person name="Terakita A"/>
            <person name="Kuratani S"/>
            <person name="Sato K"/>
            <person name="Hyodo S Kuraku.S."/>
        </authorList>
    </citation>
    <scope>NUCLEOTIDE SEQUENCE [LARGE SCALE GENOMIC DNA]</scope>
</reference>
<dbReference type="InterPro" id="IPR014830">
    <property type="entry name" value="Glycolipid_transfer_prot_dom"/>
</dbReference>
<sequence length="425" mass="48147">MEGLTSSKGRILRLLPFAVGLLLLLIYLTNFNLPQFHQLNAQESGTENEEKEHHRNKLTDASESVNSVDKNDREKCDSSKFQIKHVHIAFQDCVTKNEDILLERYLEGWAELQKFINALGIIFGFIADEVSSKMKIISEHQQGVHGREYVSMQSMIDYELANNVVNFKELPSDRLESGCRTLLRLHRALRWLQLFLNKLRISSENDSMSVIGADSYHQSLGKHHGWFVQRAAGIAFLALPTRSDFLHILCVDDSKETKAKLWNAVNVIGRVYNITQHMYERSYIANRVTDKLTPIHDLIFCCRSGSAADTQAIADAVAYQLGFHSIELDELPLVQTAGNLFKDMCYKYREELMAGIIVAGWDKRKGGQVYTVPMGGMIVRQPFSIGGSGSTYIYGYVDSSYKPGMTKEQCLDFTANGEYRCRFGS</sequence>
<organism evidence="5 6">
    <name type="scientific">Scyliorhinus torazame</name>
    <name type="common">Cloudy catshark</name>
    <name type="synonym">Catulus torazame</name>
    <dbReference type="NCBI Taxonomy" id="75743"/>
    <lineage>
        <taxon>Eukaryota</taxon>
        <taxon>Metazoa</taxon>
        <taxon>Chordata</taxon>
        <taxon>Craniata</taxon>
        <taxon>Vertebrata</taxon>
        <taxon>Chondrichthyes</taxon>
        <taxon>Elasmobranchii</taxon>
        <taxon>Galeomorphii</taxon>
        <taxon>Galeoidea</taxon>
        <taxon>Carcharhiniformes</taxon>
        <taxon>Scyliorhinidae</taxon>
        <taxon>Scyliorhinus</taxon>
    </lineage>
</organism>
<dbReference type="GO" id="GO:0005839">
    <property type="term" value="C:proteasome core complex"/>
    <property type="evidence" value="ECO:0007669"/>
    <property type="project" value="InterPro"/>
</dbReference>
<evidence type="ECO:0000256" key="1">
    <source>
        <dbReference type="ARBA" id="ARBA00007148"/>
    </source>
</evidence>
<feature type="compositionally biased region" description="Basic and acidic residues" evidence="2">
    <location>
        <begin position="48"/>
        <end position="60"/>
    </location>
</feature>
<dbReference type="Gene3D" id="3.60.20.10">
    <property type="entry name" value="Glutamine Phosphoribosylpyrophosphate, subunit 1, domain 1"/>
    <property type="match status" value="1"/>
</dbReference>
<keyword evidence="3" id="KW-0812">Transmembrane</keyword>
<dbReference type="GO" id="GO:0032691">
    <property type="term" value="P:negative regulation of interleukin-1 beta production"/>
    <property type="evidence" value="ECO:0007669"/>
    <property type="project" value="UniProtKB-ARBA"/>
</dbReference>
<evidence type="ECO:0000259" key="4">
    <source>
        <dbReference type="Pfam" id="PF08718"/>
    </source>
</evidence>
<comment type="caution">
    <text evidence="5">The sequence shown here is derived from an EMBL/GenBank/DDBJ whole genome shotgun (WGS) entry which is preliminary data.</text>
</comment>